<reference evidence="6 7" key="1">
    <citation type="journal article" date="2009" name="J. Bacteriol.">
        <title>Genome sequences of three Agrobacterium biovars help elucidate the evolution of multichromosome genomes in bacteria.</title>
        <authorList>
            <person name="Slater S.C."/>
            <person name="Goldman B.S."/>
            <person name="Goodner B."/>
            <person name="Setubal J.C."/>
            <person name="Farrand S.K."/>
            <person name="Nester E.W."/>
            <person name="Burr T.J."/>
            <person name="Banta L."/>
            <person name="Dickerman A.W."/>
            <person name="Paulsen I."/>
            <person name="Otten L."/>
            <person name="Suen G."/>
            <person name="Welch R."/>
            <person name="Almeida N.F."/>
            <person name="Arnold F."/>
            <person name="Burton O.T."/>
            <person name="Du Z."/>
            <person name="Ewing A."/>
            <person name="Godsy E."/>
            <person name="Heisel S."/>
            <person name="Houmiel K.L."/>
            <person name="Jhaveri J."/>
            <person name="Lu J."/>
            <person name="Miller N.M."/>
            <person name="Norton S."/>
            <person name="Chen Q."/>
            <person name="Phoolcharoen W."/>
            <person name="Ohlin V."/>
            <person name="Ondrusek D."/>
            <person name="Pride N."/>
            <person name="Stricklin S.L."/>
            <person name="Sun J."/>
            <person name="Wheeler C."/>
            <person name="Wilson L."/>
            <person name="Zhu H."/>
            <person name="Wood D.W."/>
        </authorList>
    </citation>
    <scope>NUCLEOTIDE SEQUENCE [LARGE SCALE GENOMIC DNA]</scope>
    <source>
        <strain evidence="7">K84 / ATCC BAA-868</strain>
    </source>
</reference>
<dbReference type="SUPFAM" id="SSF46689">
    <property type="entry name" value="Homeodomain-like"/>
    <property type="match status" value="1"/>
</dbReference>
<feature type="domain" description="HTH tetR-type" evidence="5">
    <location>
        <begin position="71"/>
        <end position="131"/>
    </location>
</feature>
<dbReference type="EMBL" id="CP000629">
    <property type="protein sequence ID" value="ACM28728.1"/>
    <property type="molecule type" value="Genomic_DNA"/>
</dbReference>
<dbReference type="PRINTS" id="PR00455">
    <property type="entry name" value="HTHTETR"/>
</dbReference>
<dbReference type="InterPro" id="IPR009057">
    <property type="entry name" value="Homeodomain-like_sf"/>
</dbReference>
<evidence type="ECO:0000313" key="6">
    <source>
        <dbReference type="EMBL" id="ACM28728.1"/>
    </source>
</evidence>
<evidence type="ECO:0000256" key="4">
    <source>
        <dbReference type="PROSITE-ProRule" id="PRU00335"/>
    </source>
</evidence>
<dbReference type="GO" id="GO:0003700">
    <property type="term" value="F:DNA-binding transcription factor activity"/>
    <property type="evidence" value="ECO:0007669"/>
    <property type="project" value="TreeGrafter"/>
</dbReference>
<dbReference type="InterPro" id="IPR050109">
    <property type="entry name" value="HTH-type_TetR-like_transc_reg"/>
</dbReference>
<dbReference type="Pfam" id="PF14246">
    <property type="entry name" value="TetR_C_7"/>
    <property type="match status" value="1"/>
</dbReference>
<evidence type="ECO:0000256" key="3">
    <source>
        <dbReference type="ARBA" id="ARBA00023163"/>
    </source>
</evidence>
<dbReference type="InterPro" id="IPR039536">
    <property type="entry name" value="TetR_C_Proteobacteria"/>
</dbReference>
<dbReference type="PANTHER" id="PTHR30055">
    <property type="entry name" value="HTH-TYPE TRANSCRIPTIONAL REGULATOR RUTR"/>
    <property type="match status" value="1"/>
</dbReference>
<keyword evidence="1" id="KW-0805">Transcription regulation</keyword>
<dbReference type="GO" id="GO:0000976">
    <property type="term" value="F:transcription cis-regulatory region binding"/>
    <property type="evidence" value="ECO:0007669"/>
    <property type="project" value="TreeGrafter"/>
</dbReference>
<keyword evidence="2 4" id="KW-0238">DNA-binding</keyword>
<evidence type="ECO:0000256" key="1">
    <source>
        <dbReference type="ARBA" id="ARBA00023015"/>
    </source>
</evidence>
<proteinExistence type="predicted"/>
<dbReference type="eggNOG" id="COG1309">
    <property type="taxonomic scope" value="Bacteria"/>
</dbReference>
<accession>B9JM14</accession>
<sequence length="261" mass="29582">MALAQFGPVAMALKGVRGHRWVVSPKQRTVRRCDKAACPKECLMERSAMTIKPRAKRKSWSEDDPRFERMAEKRALILESAKAVFLSEGYAAASMERISAHAGVSKMTLYRHFKDKESLFIETINQQCGAIYQFSQHKPAASRDEAVIELKRYGAAFIDVVIAPDILGLYQTLLGEMMRFPDLGRMFFDIVIARSIEAIERILSGIMPPNEVAWRAPAFMHLVMGDSYQRLSLGKLSYDECRRRCVSEIDKAARLIICELS</sequence>
<dbReference type="InterPro" id="IPR001647">
    <property type="entry name" value="HTH_TetR"/>
</dbReference>
<protein>
    <submittedName>
        <fullName evidence="6">Calsymin transcriptional regulator</fullName>
    </submittedName>
</protein>
<dbReference type="STRING" id="311403.Arad_7166"/>
<dbReference type="HOGENOM" id="CLU_069356_27_1_5"/>
<dbReference type="Gene3D" id="1.10.357.10">
    <property type="entry name" value="Tetracycline Repressor, domain 2"/>
    <property type="match status" value="1"/>
</dbReference>
<keyword evidence="3" id="KW-0804">Transcription</keyword>
<evidence type="ECO:0000256" key="2">
    <source>
        <dbReference type="ARBA" id="ARBA00023125"/>
    </source>
</evidence>
<dbReference type="PROSITE" id="PS50977">
    <property type="entry name" value="HTH_TETR_2"/>
    <property type="match status" value="1"/>
</dbReference>
<dbReference type="KEGG" id="ara:Arad_7166"/>
<dbReference type="Proteomes" id="UP000001600">
    <property type="component" value="Chromosome 2"/>
</dbReference>
<dbReference type="PANTHER" id="PTHR30055:SF234">
    <property type="entry name" value="HTH-TYPE TRANSCRIPTIONAL REGULATOR BETI"/>
    <property type="match status" value="1"/>
</dbReference>
<dbReference type="Pfam" id="PF00440">
    <property type="entry name" value="TetR_N"/>
    <property type="match status" value="1"/>
</dbReference>
<evidence type="ECO:0000313" key="7">
    <source>
        <dbReference type="Proteomes" id="UP000001600"/>
    </source>
</evidence>
<dbReference type="FunFam" id="1.10.10.60:FF:000141">
    <property type="entry name" value="TetR family transcriptional regulator"/>
    <property type="match status" value="1"/>
</dbReference>
<organism evidence="6 7">
    <name type="scientific">Rhizobium rhizogenes (strain K84 / ATCC BAA-868)</name>
    <name type="common">Agrobacterium radiobacter</name>
    <dbReference type="NCBI Taxonomy" id="311403"/>
    <lineage>
        <taxon>Bacteria</taxon>
        <taxon>Pseudomonadati</taxon>
        <taxon>Pseudomonadota</taxon>
        <taxon>Alphaproteobacteria</taxon>
        <taxon>Hyphomicrobiales</taxon>
        <taxon>Rhizobiaceae</taxon>
        <taxon>Rhizobium/Agrobacterium group</taxon>
        <taxon>Rhizobium</taxon>
    </lineage>
</organism>
<name>B9JM14_RHIR8</name>
<evidence type="ECO:0000259" key="5">
    <source>
        <dbReference type="PROSITE" id="PS50977"/>
    </source>
</evidence>
<dbReference type="AlphaFoldDB" id="B9JM14"/>
<feature type="DNA-binding region" description="H-T-H motif" evidence="4">
    <location>
        <begin position="94"/>
        <end position="113"/>
    </location>
</feature>
<gene>
    <name evidence="6" type="primary">casR</name>
    <name evidence="6" type="ordered locus">Arad_7166</name>
</gene>